<dbReference type="InterPro" id="IPR005330">
    <property type="entry name" value="MHYT_dom"/>
</dbReference>
<dbReference type="PROSITE" id="PS50112">
    <property type="entry name" value="PAS"/>
    <property type="match status" value="1"/>
</dbReference>
<dbReference type="CDD" id="cd01948">
    <property type="entry name" value="EAL"/>
    <property type="match status" value="1"/>
</dbReference>
<dbReference type="InterPro" id="IPR000014">
    <property type="entry name" value="PAS"/>
</dbReference>
<dbReference type="PROSITE" id="PS50883">
    <property type="entry name" value="EAL"/>
    <property type="match status" value="1"/>
</dbReference>
<evidence type="ECO:0000313" key="6">
    <source>
        <dbReference type="EMBL" id="EAS49099.1"/>
    </source>
</evidence>
<dbReference type="SMART" id="SM00052">
    <property type="entry name" value="EAL"/>
    <property type="match status" value="1"/>
</dbReference>
<dbReference type="SUPFAM" id="SSF55073">
    <property type="entry name" value="Nucleotide cyclase"/>
    <property type="match status" value="1"/>
</dbReference>
<feature type="domain" description="MHYT" evidence="5">
    <location>
        <begin position="12"/>
        <end position="195"/>
    </location>
</feature>
<dbReference type="BioCyc" id="AURANTIMONAS:SI859A1_03307-MONOMER"/>
<feature type="domain" description="GGDEF" evidence="4">
    <location>
        <begin position="403"/>
        <end position="532"/>
    </location>
</feature>
<dbReference type="Gene3D" id="3.30.70.270">
    <property type="match status" value="1"/>
</dbReference>
<feature type="transmembrane region" description="Helical" evidence="1">
    <location>
        <begin position="47"/>
        <end position="72"/>
    </location>
</feature>
<protein>
    <submittedName>
        <fullName evidence="6">Possible signaling protein with EAL, GGDEF domains</fullName>
    </submittedName>
</protein>
<dbReference type="PANTHER" id="PTHR44757:SF2">
    <property type="entry name" value="BIOFILM ARCHITECTURE MAINTENANCE PROTEIN MBAA"/>
    <property type="match status" value="1"/>
</dbReference>
<dbReference type="InterPro" id="IPR001633">
    <property type="entry name" value="EAL_dom"/>
</dbReference>
<dbReference type="Pfam" id="PF12860">
    <property type="entry name" value="PAS_7"/>
    <property type="match status" value="1"/>
</dbReference>
<dbReference type="InterPro" id="IPR029787">
    <property type="entry name" value="Nucleotide_cyclase"/>
</dbReference>
<dbReference type="NCBIfam" id="TIGR00254">
    <property type="entry name" value="GGDEF"/>
    <property type="match status" value="1"/>
</dbReference>
<feature type="transmembrane region" description="Helical" evidence="1">
    <location>
        <begin position="171"/>
        <end position="196"/>
    </location>
</feature>
<feature type="transmembrane region" description="Helical" evidence="1">
    <location>
        <begin position="208"/>
        <end position="230"/>
    </location>
</feature>
<dbReference type="Pfam" id="PF00563">
    <property type="entry name" value="EAL"/>
    <property type="match status" value="1"/>
</dbReference>
<sequence>MAAFAQNVLVDHSLGFVATALVVCAIMAAIVLTVLDRASSVEGGRRYTWMAVSAAVAGLGVWTTHFVAMLGFRPDVVLGYDPMVTIVSVFVGILFVGLPLAATVLVHSRAARMALGAIAGLGVGAMHFTGMSALQGCLAAYDPLVTLISLFAGAGFFAAAMSMPPRGKQRLAVATLMVLGVCFLHFIAIAGLTLSAAPAAEVWIVEPVTLSAFVALAALMIFITAFILAVNGEKLDASSRAAAADAAEHLRVLSAALQNMSNGLVMVGPDGIITLHNERAYELLGIGPNELRSGLALSSFLDNFGHKAGWDAARIDRVIDNHTVWMRRSTITRVEHHLADGRVIGVACCPMADGGAILTYDDMTEARQVQATITHMAYHDALTGLPNRRSFQDELKARFDSAKPTTIVMIDLDRFKAVNDTLGHPVGDALLIQVADRLRACCNPNDLIFRLGGDELAILPGDDEHSDTLARRVVEGFERPFTADKHRISIGCSVGLATADDVDDPDLVVRQADLALYKAKKNGRNRIERYESGMMEDAVKRRDLEMDMVRALKEGQFSLNYQPLFNLPTRELVGFEALIRWNHPTLGLVPPVEFIPLAEETGLITEIGEWVLNEACREASHWPGELYVSVNVSPVQLHKTDMLRQVTRALAEHGLTAQRLELELTETAMVDDGRRINATLTALRSLGVRIAMDDFGTGYSSLAHLREFDLDRIKIDRSFIDSAPDDVSSLAVLRAVTMMAKDLSIATTGEGVESEEQLARLLDLGCGTAQGYLLGRPMTAEAARALMQTSDAMQQAVAGIGPGQLARA</sequence>
<dbReference type="InterPro" id="IPR043128">
    <property type="entry name" value="Rev_trsase/Diguanyl_cyclase"/>
</dbReference>
<proteinExistence type="predicted"/>
<dbReference type="PANTHER" id="PTHR44757">
    <property type="entry name" value="DIGUANYLATE CYCLASE DGCP"/>
    <property type="match status" value="1"/>
</dbReference>
<dbReference type="PROSITE" id="PS50924">
    <property type="entry name" value="MHYT"/>
    <property type="match status" value="1"/>
</dbReference>
<dbReference type="InterPro" id="IPR035965">
    <property type="entry name" value="PAS-like_dom_sf"/>
</dbReference>
<keyword evidence="1" id="KW-0812">Transmembrane</keyword>
<dbReference type="SMART" id="SM00267">
    <property type="entry name" value="GGDEF"/>
    <property type="match status" value="1"/>
</dbReference>
<dbReference type="OrthoDB" id="9814202at2"/>
<keyword evidence="7" id="KW-1185">Reference proteome</keyword>
<dbReference type="GO" id="GO:0016020">
    <property type="term" value="C:membrane"/>
    <property type="evidence" value="ECO:0007669"/>
    <property type="project" value="UniProtKB-UniRule"/>
</dbReference>
<evidence type="ECO:0000259" key="2">
    <source>
        <dbReference type="PROSITE" id="PS50112"/>
    </source>
</evidence>
<dbReference type="Pfam" id="PF00990">
    <property type="entry name" value="GGDEF"/>
    <property type="match status" value="1"/>
</dbReference>
<dbReference type="InterPro" id="IPR035919">
    <property type="entry name" value="EAL_sf"/>
</dbReference>
<feature type="transmembrane region" description="Helical" evidence="1">
    <location>
        <begin position="113"/>
        <end position="134"/>
    </location>
</feature>
<dbReference type="RefSeq" id="WP_009211120.1">
    <property type="nucleotide sequence ID" value="NZ_BBWP01000006.1"/>
</dbReference>
<evidence type="ECO:0000256" key="1">
    <source>
        <dbReference type="PROSITE-ProRule" id="PRU00244"/>
    </source>
</evidence>
<dbReference type="Pfam" id="PF03707">
    <property type="entry name" value="MHYT"/>
    <property type="match status" value="2"/>
</dbReference>
<dbReference type="Gene3D" id="3.20.20.450">
    <property type="entry name" value="EAL domain"/>
    <property type="match status" value="1"/>
</dbReference>
<feature type="domain" description="EAL" evidence="3">
    <location>
        <begin position="541"/>
        <end position="791"/>
    </location>
</feature>
<keyword evidence="1" id="KW-0472">Membrane</keyword>
<dbReference type="HOGENOM" id="CLU_000445_70_49_5"/>
<dbReference type="SUPFAM" id="SSF141868">
    <property type="entry name" value="EAL domain-like"/>
    <property type="match status" value="1"/>
</dbReference>
<keyword evidence="1" id="KW-1133">Transmembrane helix</keyword>
<dbReference type="CDD" id="cd01949">
    <property type="entry name" value="GGDEF"/>
    <property type="match status" value="1"/>
</dbReference>
<feature type="domain" description="PAS" evidence="2">
    <location>
        <begin position="249"/>
        <end position="291"/>
    </location>
</feature>
<name>Q1YF74_AURMS</name>
<dbReference type="EMBL" id="AAPJ01000006">
    <property type="protein sequence ID" value="EAS49099.1"/>
    <property type="molecule type" value="Genomic_DNA"/>
</dbReference>
<feature type="transmembrane region" description="Helical" evidence="1">
    <location>
        <begin position="14"/>
        <end position="35"/>
    </location>
</feature>
<dbReference type="Proteomes" id="UP000000321">
    <property type="component" value="Unassembled WGS sequence"/>
</dbReference>
<feature type="transmembrane region" description="Helical" evidence="1">
    <location>
        <begin position="84"/>
        <end position="106"/>
    </location>
</feature>
<dbReference type="Gene3D" id="3.30.450.20">
    <property type="entry name" value="PAS domain"/>
    <property type="match status" value="1"/>
</dbReference>
<gene>
    <name evidence="6" type="ORF">SI859A1_03307</name>
</gene>
<evidence type="ECO:0000313" key="7">
    <source>
        <dbReference type="Proteomes" id="UP000000321"/>
    </source>
</evidence>
<evidence type="ECO:0000259" key="3">
    <source>
        <dbReference type="PROSITE" id="PS50883"/>
    </source>
</evidence>
<dbReference type="InterPro" id="IPR000160">
    <property type="entry name" value="GGDEF_dom"/>
</dbReference>
<dbReference type="AlphaFoldDB" id="Q1YF74"/>
<comment type="caution">
    <text evidence="6">The sequence shown here is derived from an EMBL/GenBank/DDBJ whole genome shotgun (WGS) entry which is preliminary data.</text>
</comment>
<dbReference type="SUPFAM" id="SSF55785">
    <property type="entry name" value="PYP-like sensor domain (PAS domain)"/>
    <property type="match status" value="1"/>
</dbReference>
<dbReference type="PROSITE" id="PS50887">
    <property type="entry name" value="GGDEF"/>
    <property type="match status" value="1"/>
</dbReference>
<dbReference type="InterPro" id="IPR052155">
    <property type="entry name" value="Biofilm_reg_signaling"/>
</dbReference>
<organism evidence="6 7">
    <name type="scientific">Aurantimonas manganoxydans (strain ATCC BAA-1229 / DSM 21871 / SI85-9A1)</name>
    <dbReference type="NCBI Taxonomy" id="287752"/>
    <lineage>
        <taxon>Bacteria</taxon>
        <taxon>Pseudomonadati</taxon>
        <taxon>Pseudomonadota</taxon>
        <taxon>Alphaproteobacteria</taxon>
        <taxon>Hyphomicrobiales</taxon>
        <taxon>Aurantimonadaceae</taxon>
        <taxon>Aurantimonas</taxon>
    </lineage>
</organism>
<reference evidence="6 7" key="1">
    <citation type="journal article" date="2008" name="Appl. Environ. Microbiol.">
        <title>Genomic insights into Mn(II) oxidation by the marine alphaproteobacterium Aurantimonas sp. strain SI85-9A1.</title>
        <authorList>
            <person name="Dick G.J."/>
            <person name="Podell S."/>
            <person name="Johnson H.A."/>
            <person name="Rivera-Espinoza Y."/>
            <person name="Bernier-Latmani R."/>
            <person name="McCarthy J.K."/>
            <person name="Torpey J.W."/>
            <person name="Clement B.G."/>
            <person name="Gaasterland T."/>
            <person name="Tebo B.M."/>
        </authorList>
    </citation>
    <scope>NUCLEOTIDE SEQUENCE [LARGE SCALE GENOMIC DNA]</scope>
    <source>
        <strain evidence="6 7">SI85-9A1</strain>
    </source>
</reference>
<feature type="transmembrane region" description="Helical" evidence="1">
    <location>
        <begin position="140"/>
        <end position="159"/>
    </location>
</feature>
<evidence type="ECO:0000259" key="5">
    <source>
        <dbReference type="PROSITE" id="PS50924"/>
    </source>
</evidence>
<evidence type="ECO:0000259" key="4">
    <source>
        <dbReference type="PROSITE" id="PS50887"/>
    </source>
</evidence>
<accession>Q1YF74</accession>